<evidence type="ECO:0000313" key="5">
    <source>
        <dbReference type="Proteomes" id="UP001295740"/>
    </source>
</evidence>
<feature type="region of interest" description="Disordered" evidence="1">
    <location>
        <begin position="1"/>
        <end position="23"/>
    </location>
</feature>
<dbReference type="InterPro" id="IPR032742">
    <property type="entry name" value="Iec3_N"/>
</dbReference>
<dbReference type="InterPro" id="IPR055449">
    <property type="entry name" value="Iec3-like_M"/>
</dbReference>
<evidence type="ECO:0000259" key="2">
    <source>
        <dbReference type="Pfam" id="PF14612"/>
    </source>
</evidence>
<dbReference type="AlphaFoldDB" id="A0AAI8YDI7"/>
<dbReference type="Proteomes" id="UP001295740">
    <property type="component" value="Unassembled WGS sequence"/>
</dbReference>
<dbReference type="Pfam" id="PF24244">
    <property type="entry name" value="Iec3-like_M"/>
    <property type="match status" value="1"/>
</dbReference>
<accession>A0AAI8YDI7</accession>
<feature type="region of interest" description="Disordered" evidence="1">
    <location>
        <begin position="219"/>
        <end position="351"/>
    </location>
</feature>
<feature type="compositionally biased region" description="Basic and acidic residues" evidence="1">
    <location>
        <begin position="264"/>
        <end position="284"/>
    </location>
</feature>
<feature type="compositionally biased region" description="Basic residues" evidence="1">
    <location>
        <begin position="248"/>
        <end position="258"/>
    </location>
</feature>
<dbReference type="GO" id="GO:0031011">
    <property type="term" value="C:Ino80 complex"/>
    <property type="evidence" value="ECO:0007669"/>
    <property type="project" value="InterPro"/>
</dbReference>
<dbReference type="GO" id="GO:0006338">
    <property type="term" value="P:chromatin remodeling"/>
    <property type="evidence" value="ECO:0007669"/>
    <property type="project" value="InterPro"/>
</dbReference>
<evidence type="ECO:0000313" key="4">
    <source>
        <dbReference type="EMBL" id="CAJ2503311.1"/>
    </source>
</evidence>
<comment type="caution">
    <text evidence="4">The sequence shown here is derived from an EMBL/GenBank/DDBJ whole genome shotgun (WGS) entry which is preliminary data.</text>
</comment>
<feature type="compositionally biased region" description="Basic and acidic residues" evidence="1">
    <location>
        <begin position="220"/>
        <end position="247"/>
    </location>
</feature>
<sequence length="351" mass="40250">MESSVIKTEPGLRDRAHDDLHMADTRPSYKSWKKKYRKMRIKFDQRMQESEDLHKLEQKAMRTAKRLAVENDRLMDLMMDINDSPQIPFERRLDLNMEDDEDDETDNSDATQKPTKSLKKLIQEVPHLSYAATVEQFPEVLEDLESKDPKVHPTSFLTADDIDEYLHELDMRLGLKPKPTLAPTVVGTQGANPAANFALRNPTSVYNWLRRNAPKTFLQDLEKDKEKDKEKEKEKDKDDRDKPEDGRKRKGPNARMTKRQSAASRKEKEKEKEREKERERDRDAAGSMDWDEGGGHNAPAAAAGAKGKRKRDEDPGYRPKGGASRPTKKRKSKGEASAPSRSSAKSRRSIP</sequence>
<dbReference type="Pfam" id="PF14612">
    <property type="entry name" value="Ino80_Iec3"/>
    <property type="match status" value="1"/>
</dbReference>
<feature type="domain" description="INO80 complex subunit 3 N-terminal" evidence="2">
    <location>
        <begin position="30"/>
        <end position="98"/>
    </location>
</feature>
<reference evidence="4" key="1">
    <citation type="submission" date="2023-10" db="EMBL/GenBank/DDBJ databases">
        <authorList>
            <person name="Hackl T."/>
        </authorList>
    </citation>
    <scope>NUCLEOTIDE SEQUENCE</scope>
</reference>
<feature type="compositionally biased region" description="Basic and acidic residues" evidence="1">
    <location>
        <begin position="10"/>
        <end position="23"/>
    </location>
</feature>
<keyword evidence="5" id="KW-1185">Reference proteome</keyword>
<name>A0AAI8YDI7_9PEZI</name>
<evidence type="ECO:0000256" key="1">
    <source>
        <dbReference type="SAM" id="MobiDB-lite"/>
    </source>
</evidence>
<feature type="domain" description="INO80 complex subunit 3-like middle region" evidence="3">
    <location>
        <begin position="116"/>
        <end position="222"/>
    </location>
</feature>
<evidence type="ECO:0000259" key="3">
    <source>
        <dbReference type="Pfam" id="PF24244"/>
    </source>
</evidence>
<protein>
    <submittedName>
        <fullName evidence="4">Uu.00g107050.m01.CDS01</fullName>
    </submittedName>
</protein>
<proteinExistence type="predicted"/>
<organism evidence="4 5">
    <name type="scientific">Anthostomella pinea</name>
    <dbReference type="NCBI Taxonomy" id="933095"/>
    <lineage>
        <taxon>Eukaryota</taxon>
        <taxon>Fungi</taxon>
        <taxon>Dikarya</taxon>
        <taxon>Ascomycota</taxon>
        <taxon>Pezizomycotina</taxon>
        <taxon>Sordariomycetes</taxon>
        <taxon>Xylariomycetidae</taxon>
        <taxon>Xylariales</taxon>
        <taxon>Xylariaceae</taxon>
        <taxon>Anthostomella</taxon>
    </lineage>
</organism>
<gene>
    <name evidence="4" type="ORF">KHLLAP_LOCUS3779</name>
</gene>
<dbReference type="EMBL" id="CAUWAG010000004">
    <property type="protein sequence ID" value="CAJ2503311.1"/>
    <property type="molecule type" value="Genomic_DNA"/>
</dbReference>